<proteinExistence type="predicted"/>
<feature type="region of interest" description="Disordered" evidence="2">
    <location>
        <begin position="392"/>
        <end position="441"/>
    </location>
</feature>
<dbReference type="InterPro" id="IPR014751">
    <property type="entry name" value="XRCC4-like_C"/>
</dbReference>
<evidence type="ECO:0000256" key="2">
    <source>
        <dbReference type="SAM" id="MobiDB-lite"/>
    </source>
</evidence>
<feature type="compositionally biased region" description="Basic and acidic residues" evidence="2">
    <location>
        <begin position="323"/>
        <end position="338"/>
    </location>
</feature>
<name>A0A1G4J3D2_9SACH</name>
<dbReference type="Gene3D" id="1.20.5.370">
    <property type="match status" value="1"/>
</dbReference>
<accession>A0A1G4J3D2</accession>
<feature type="compositionally biased region" description="Polar residues" evidence="2">
    <location>
        <begin position="415"/>
        <end position="427"/>
    </location>
</feature>
<protein>
    <submittedName>
        <fullName evidence="3">LAME_0C08724g1_1</fullName>
    </submittedName>
</protein>
<feature type="compositionally biased region" description="Acidic residues" evidence="2">
    <location>
        <begin position="429"/>
        <end position="441"/>
    </location>
</feature>
<dbReference type="AlphaFoldDB" id="A0A1G4J3D2"/>
<gene>
    <name evidence="3" type="ORF">LAME_0C08724G</name>
</gene>
<feature type="coiled-coil region" evidence="1">
    <location>
        <begin position="180"/>
        <end position="207"/>
    </location>
</feature>
<evidence type="ECO:0000313" key="3">
    <source>
        <dbReference type="EMBL" id="SCU84226.1"/>
    </source>
</evidence>
<dbReference type="Proteomes" id="UP000191144">
    <property type="component" value="Chromosome C"/>
</dbReference>
<sequence>MDVNGLTSNKYQAQNESASYVSCTLASTSSETDDLSVMMCQTEFSSEKCATLQDFEKLLILKLLASEGSDIIIAEKVDISQLKCFAGAPLLESWYELVVLLSGEHFESVEVDRKWAQGKRWRFYFVAPASWNLVFETQFESFTQRHCELALTPAPADQELDLFHLSLKLFEAQCHANTQIHALESKCRLLETEIQQNLTEKKEWEDQLRARDEKTRSVIIALLNEKKSMIHNLQERLELNKGPLDLPDHALMNQFINQPVSRMTSPRKRSQALGSAASSPKKKVKRQPVKREVSWDDFSDKGFEIRGINRERTPNSTSSTESSDVKSKARDSAEKSDSKTQNLVELSTNKESGVFYAKNSVSGRIRKETDKLLHTLIFPAHAEETLEMTEGKLPNLNNSPAHVESAGYEAHSPVESPNKSRTDFYSGSESEEETDVETEVE</sequence>
<keyword evidence="4" id="KW-1185">Reference proteome</keyword>
<keyword evidence="1" id="KW-0175">Coiled coil</keyword>
<reference evidence="4" key="1">
    <citation type="submission" date="2016-03" db="EMBL/GenBank/DDBJ databases">
        <authorList>
            <person name="Devillers Hugo."/>
        </authorList>
    </citation>
    <scope>NUCLEOTIDE SEQUENCE [LARGE SCALE GENOMIC DNA]</scope>
</reference>
<evidence type="ECO:0000256" key="1">
    <source>
        <dbReference type="SAM" id="Coils"/>
    </source>
</evidence>
<evidence type="ECO:0000313" key="4">
    <source>
        <dbReference type="Proteomes" id="UP000191144"/>
    </source>
</evidence>
<feature type="region of interest" description="Disordered" evidence="2">
    <location>
        <begin position="306"/>
        <end position="345"/>
    </location>
</feature>
<dbReference type="OrthoDB" id="4067005at2759"/>
<dbReference type="EMBL" id="LT598479">
    <property type="protein sequence ID" value="SCU84226.1"/>
    <property type="molecule type" value="Genomic_DNA"/>
</dbReference>
<feature type="region of interest" description="Disordered" evidence="2">
    <location>
        <begin position="260"/>
        <end position="292"/>
    </location>
</feature>
<organism evidence="3 4">
    <name type="scientific">Lachancea meyersii CBS 8951</name>
    <dbReference type="NCBI Taxonomy" id="1266667"/>
    <lineage>
        <taxon>Eukaryota</taxon>
        <taxon>Fungi</taxon>
        <taxon>Dikarya</taxon>
        <taxon>Ascomycota</taxon>
        <taxon>Saccharomycotina</taxon>
        <taxon>Saccharomycetes</taxon>
        <taxon>Saccharomycetales</taxon>
        <taxon>Saccharomycetaceae</taxon>
        <taxon>Lachancea</taxon>
    </lineage>
</organism>